<accession>A0A644T9Y0</accession>
<evidence type="ECO:0000313" key="2">
    <source>
        <dbReference type="EMBL" id="MPL63307.1"/>
    </source>
</evidence>
<gene>
    <name evidence="2" type="ORF">SDC9_08929</name>
</gene>
<protein>
    <recommendedName>
        <fullName evidence="1">HupH hydrogenase expression protein C-terminal domain-containing protein</fullName>
    </recommendedName>
</protein>
<name>A0A644T9Y0_9ZZZZ</name>
<feature type="domain" description="HupH hydrogenase expression protein C-terminal" evidence="1">
    <location>
        <begin position="9"/>
        <end position="123"/>
    </location>
</feature>
<dbReference type="Pfam" id="PF04809">
    <property type="entry name" value="HupH_C"/>
    <property type="match status" value="1"/>
</dbReference>
<dbReference type="EMBL" id="VSSQ01000021">
    <property type="protein sequence ID" value="MPL63307.1"/>
    <property type="molecule type" value="Genomic_DNA"/>
</dbReference>
<dbReference type="Gene3D" id="3.30.1370.140">
    <property type="entry name" value="HupH hydrogenase expression protein, C-terminal domain"/>
    <property type="match status" value="1"/>
</dbReference>
<dbReference type="AlphaFoldDB" id="A0A644T9Y0"/>
<proteinExistence type="predicted"/>
<dbReference type="InterPro" id="IPR038527">
    <property type="entry name" value="HupH_C_sf"/>
</dbReference>
<comment type="caution">
    <text evidence="2">The sequence shown here is derived from an EMBL/GenBank/DDBJ whole genome shotgun (WGS) entry which is preliminary data.</text>
</comment>
<evidence type="ECO:0000259" key="1">
    <source>
        <dbReference type="Pfam" id="PF04809"/>
    </source>
</evidence>
<reference evidence="2" key="1">
    <citation type="submission" date="2019-08" db="EMBL/GenBank/DDBJ databases">
        <authorList>
            <person name="Kucharzyk K."/>
            <person name="Murdoch R.W."/>
            <person name="Higgins S."/>
            <person name="Loffler F."/>
        </authorList>
    </citation>
    <scope>NUCLEOTIDE SEQUENCE</scope>
</reference>
<dbReference type="InterPro" id="IPR006894">
    <property type="entry name" value="HupH_Hydgase_express_prot_C"/>
</dbReference>
<sequence length="126" mass="13996">MDNKQLSVKAKVVLIEIKEALSRFLETGQPWTIFIDKMALDFEERKAIRDILGQGNITVNFKDEAEPVEWLESGVAGVWYGVFYNASGNPILETIEVSAFPELAAAQHDDTVKGIEAITAKINSLK</sequence>
<organism evidence="2">
    <name type="scientific">bioreactor metagenome</name>
    <dbReference type="NCBI Taxonomy" id="1076179"/>
    <lineage>
        <taxon>unclassified sequences</taxon>
        <taxon>metagenomes</taxon>
        <taxon>ecological metagenomes</taxon>
    </lineage>
</organism>